<evidence type="ECO:0000256" key="2">
    <source>
        <dbReference type="ARBA" id="ARBA00022450"/>
    </source>
</evidence>
<proteinExistence type="predicted"/>
<dbReference type="InterPro" id="IPR023213">
    <property type="entry name" value="CAT-like_dom_sf"/>
</dbReference>
<sequence>MNEDSSETTDARFSAVARAHPQLPALHEGGTTLTYGELDAASDEVARQVRAHAAPGTPVGVRMPRCAGHVAAILGIWKAGSACVPVAPGLTGAQADGVLQAGGATALVGAGGAVLPLPARPAEAGGGPRLADNDGSRDPTAYVFFTSGSTGAPKGVAIPHRGVLNEADWTHRAFSLIPGDRGTWLSSPGFAISRWELWPSLTRGASVVIADEGVEWNAPTAQRWLLDHRAATTILVTGLGERMLGLAWPERCALRLMVLGGEQLRRWPGTVPFTVVNSYGITEVSGARLTAVLDAEGEGLPPIGRPIANTWAHVLDPQGVPVPPGDTGELYLGGTGLAHGYVGNPRLTAERFLPDPFRGGDARMYRTGDLVREASNGELCYVARAGADPKVGGARVDLAEVEAALLRHPDVDWAAAAVDESAGTKELIAYVGCAAGPEPSPHALRALLAGRLPRHAVPTRYFRLAAPPRLISGKLDRSALPGPEGAKELTDPFAAPVSATERAVLRLFLTALPDTRIGVLDDFFALGGDSYGLSRLRAALEREFGREIALADLYTARSVRDVARLVGTTAPAAQDGPDEAPAAGRPESLPLSGIQRGIWLEQQDDPASPAYLETVALHLGGEPDLGALQSAVAEVVAGQDLLRAGVETSGPEPALAVRPTACAVLPVLDASRTADGGPAEPGTAELARPFDLARGPLFRLLLRRFSRTEHVLTFLVHHLVWDGASADVLLDELTAAYERALGRPVVPGSPGSYHAYVTRERRALAGSALPAAVAHWRDVLADVPPSNPAFAGPGPAGAAQGTLGVLSWTPEPGLVARVRRAAAGAGTTVSVLGAVAFAAALRRHGAGRAPVVLTPVSLRRPAEERTIGPYLNMIPLVVPLPDDVPGETVLRDTAARLAAGLAHAAVPFTEVVRALQPPRRNGEAPWGQFLFEANRLPKRRVTSDAVTWRAEWLPGRAPKFRLAMMWNEDEDGWHCRLEYDARRLDAATADRFLVDVERHTRLLADTPRAPLPPVPPQPATAAATGPPAAAGAAPAARAPAERRGDEGEVRAYLARAWTSVLQTDDVEDEDNFIVMGGASLEAARLLAGVRSRFGVRIPTRELFDSENFADFVDRVARAISRRDGAGDEQEVRSNA</sequence>
<dbReference type="InterPro" id="IPR045851">
    <property type="entry name" value="AMP-bd_C_sf"/>
</dbReference>
<evidence type="ECO:0000256" key="1">
    <source>
        <dbReference type="ARBA" id="ARBA00001957"/>
    </source>
</evidence>
<evidence type="ECO:0000313" key="6">
    <source>
        <dbReference type="EMBL" id="MDT0444514.1"/>
    </source>
</evidence>
<feature type="compositionally biased region" description="Pro residues" evidence="4">
    <location>
        <begin position="1009"/>
        <end position="1018"/>
    </location>
</feature>
<feature type="compositionally biased region" description="Low complexity" evidence="4">
    <location>
        <begin position="1019"/>
        <end position="1038"/>
    </location>
</feature>
<dbReference type="InterPro" id="IPR020806">
    <property type="entry name" value="PKS_PP-bd"/>
</dbReference>
<dbReference type="Pfam" id="PF00668">
    <property type="entry name" value="Condensation"/>
    <property type="match status" value="1"/>
</dbReference>
<evidence type="ECO:0000256" key="3">
    <source>
        <dbReference type="ARBA" id="ARBA00022553"/>
    </source>
</evidence>
<dbReference type="Pfam" id="PF13193">
    <property type="entry name" value="AMP-binding_C"/>
    <property type="match status" value="1"/>
</dbReference>
<dbReference type="Gene3D" id="1.10.1200.10">
    <property type="entry name" value="ACP-like"/>
    <property type="match status" value="2"/>
</dbReference>
<dbReference type="EMBL" id="JAVREV010000009">
    <property type="protein sequence ID" value="MDT0444514.1"/>
    <property type="molecule type" value="Genomic_DNA"/>
</dbReference>
<dbReference type="PROSITE" id="PS50075">
    <property type="entry name" value="CARRIER"/>
    <property type="match status" value="2"/>
</dbReference>
<comment type="caution">
    <text evidence="6">The sequence shown here is derived from an EMBL/GenBank/DDBJ whole genome shotgun (WGS) entry which is preliminary data.</text>
</comment>
<dbReference type="PANTHER" id="PTHR45527">
    <property type="entry name" value="NONRIBOSOMAL PEPTIDE SYNTHETASE"/>
    <property type="match status" value="1"/>
</dbReference>
<dbReference type="RefSeq" id="WP_311618766.1">
    <property type="nucleotide sequence ID" value="NZ_JAVREV010000009.1"/>
</dbReference>
<dbReference type="SUPFAM" id="SSF47336">
    <property type="entry name" value="ACP-like"/>
    <property type="match status" value="2"/>
</dbReference>
<dbReference type="Gene3D" id="3.30.559.30">
    <property type="entry name" value="Nonribosomal peptide synthetase, condensation domain"/>
    <property type="match status" value="1"/>
</dbReference>
<dbReference type="InterPro" id="IPR020845">
    <property type="entry name" value="AMP-binding_CS"/>
</dbReference>
<evidence type="ECO:0000256" key="4">
    <source>
        <dbReference type="SAM" id="MobiDB-lite"/>
    </source>
</evidence>
<feature type="domain" description="Carrier" evidence="5">
    <location>
        <begin position="495"/>
        <end position="570"/>
    </location>
</feature>
<evidence type="ECO:0000259" key="5">
    <source>
        <dbReference type="PROSITE" id="PS50075"/>
    </source>
</evidence>
<dbReference type="InterPro" id="IPR036736">
    <property type="entry name" value="ACP-like_sf"/>
</dbReference>
<dbReference type="Proteomes" id="UP001183615">
    <property type="component" value="Unassembled WGS sequence"/>
</dbReference>
<evidence type="ECO:0000313" key="7">
    <source>
        <dbReference type="Proteomes" id="UP001183615"/>
    </source>
</evidence>
<dbReference type="Pfam" id="PF00501">
    <property type="entry name" value="AMP-binding"/>
    <property type="match status" value="1"/>
</dbReference>
<dbReference type="SUPFAM" id="SSF52777">
    <property type="entry name" value="CoA-dependent acyltransferases"/>
    <property type="match status" value="2"/>
</dbReference>
<gene>
    <name evidence="6" type="ORF">RM779_18180</name>
</gene>
<dbReference type="InterPro" id="IPR042099">
    <property type="entry name" value="ANL_N_sf"/>
</dbReference>
<dbReference type="CDD" id="cd05930">
    <property type="entry name" value="A_NRPS"/>
    <property type="match status" value="1"/>
</dbReference>
<dbReference type="InterPro" id="IPR025110">
    <property type="entry name" value="AMP-bd_C"/>
</dbReference>
<accession>A0ABU2S7X8</accession>
<name>A0ABU2S7X8_9ACTN</name>
<organism evidence="6 7">
    <name type="scientific">Streptomyces johnsoniae</name>
    <dbReference type="NCBI Taxonomy" id="3075532"/>
    <lineage>
        <taxon>Bacteria</taxon>
        <taxon>Bacillati</taxon>
        <taxon>Actinomycetota</taxon>
        <taxon>Actinomycetes</taxon>
        <taxon>Kitasatosporales</taxon>
        <taxon>Streptomycetaceae</taxon>
        <taxon>Streptomyces</taxon>
    </lineage>
</organism>
<dbReference type="PROSITE" id="PS00455">
    <property type="entry name" value="AMP_BINDING"/>
    <property type="match status" value="1"/>
</dbReference>
<comment type="cofactor">
    <cofactor evidence="1">
        <name>pantetheine 4'-phosphate</name>
        <dbReference type="ChEBI" id="CHEBI:47942"/>
    </cofactor>
</comment>
<dbReference type="InterPro" id="IPR001242">
    <property type="entry name" value="Condensation_dom"/>
</dbReference>
<dbReference type="Gene3D" id="3.40.50.12780">
    <property type="entry name" value="N-terminal domain of ligase-like"/>
    <property type="match status" value="1"/>
</dbReference>
<keyword evidence="3" id="KW-0597">Phosphoprotein</keyword>
<reference evidence="7" key="1">
    <citation type="submission" date="2023-07" db="EMBL/GenBank/DDBJ databases">
        <title>30 novel species of actinomycetes from the DSMZ collection.</title>
        <authorList>
            <person name="Nouioui I."/>
        </authorList>
    </citation>
    <scope>NUCLEOTIDE SEQUENCE [LARGE SCALE GENOMIC DNA]</scope>
    <source>
        <strain evidence="7">DSM 41886</strain>
    </source>
</reference>
<feature type="region of interest" description="Disordered" evidence="4">
    <location>
        <begin position="1005"/>
        <end position="1044"/>
    </location>
</feature>
<dbReference type="Pfam" id="PF00550">
    <property type="entry name" value="PP-binding"/>
    <property type="match status" value="2"/>
</dbReference>
<keyword evidence="2" id="KW-0596">Phosphopantetheine</keyword>
<dbReference type="Gene3D" id="3.30.559.10">
    <property type="entry name" value="Chloramphenicol acetyltransferase-like domain"/>
    <property type="match status" value="1"/>
</dbReference>
<dbReference type="SUPFAM" id="SSF56801">
    <property type="entry name" value="Acetyl-CoA synthetase-like"/>
    <property type="match status" value="1"/>
</dbReference>
<keyword evidence="7" id="KW-1185">Reference proteome</keyword>
<feature type="domain" description="Carrier" evidence="5">
    <location>
        <begin position="1044"/>
        <end position="1119"/>
    </location>
</feature>
<protein>
    <submittedName>
        <fullName evidence="6">AMP-binding protein</fullName>
    </submittedName>
</protein>
<dbReference type="SMART" id="SM00823">
    <property type="entry name" value="PKS_PP"/>
    <property type="match status" value="2"/>
</dbReference>
<dbReference type="PANTHER" id="PTHR45527:SF1">
    <property type="entry name" value="FATTY ACID SYNTHASE"/>
    <property type="match status" value="1"/>
</dbReference>
<dbReference type="Gene3D" id="3.30.300.30">
    <property type="match status" value="1"/>
</dbReference>
<dbReference type="InterPro" id="IPR009081">
    <property type="entry name" value="PP-bd_ACP"/>
</dbReference>
<dbReference type="InterPro" id="IPR000873">
    <property type="entry name" value="AMP-dep_synth/lig_dom"/>
</dbReference>